<accession>A0A2G5CQV6</accession>
<keyword evidence="2" id="KW-1185">Reference proteome</keyword>
<dbReference type="InParanoid" id="A0A2G5CQV6"/>
<dbReference type="AlphaFoldDB" id="A0A2G5CQV6"/>
<evidence type="ECO:0000313" key="1">
    <source>
        <dbReference type="EMBL" id="PIA33227.1"/>
    </source>
</evidence>
<dbReference type="Proteomes" id="UP000230069">
    <property type="component" value="Unassembled WGS sequence"/>
</dbReference>
<sequence length="145" mass="16459">MNQLPIRFCIVQKLCNFGQACFSSLTCILRRVNSGMVSSMAREKHGQEITKWIWSLLPAAAAFLWVIWKNRNDKAFKERETSTRKMEKEVKWVILIELLLGCNSISSEGIVSGVNQKGAGFGHEIFVCIVASSDVEKTMNILEYR</sequence>
<evidence type="ECO:0000313" key="2">
    <source>
        <dbReference type="Proteomes" id="UP000230069"/>
    </source>
</evidence>
<reference evidence="1 2" key="1">
    <citation type="submission" date="2017-09" db="EMBL/GenBank/DDBJ databases">
        <title>WGS assembly of Aquilegia coerulea Goldsmith.</title>
        <authorList>
            <person name="Hodges S."/>
            <person name="Kramer E."/>
            <person name="Nordborg M."/>
            <person name="Tomkins J."/>
            <person name="Borevitz J."/>
            <person name="Derieg N."/>
            <person name="Yan J."/>
            <person name="Mihaltcheva S."/>
            <person name="Hayes R.D."/>
            <person name="Rokhsar D."/>
        </authorList>
    </citation>
    <scope>NUCLEOTIDE SEQUENCE [LARGE SCALE GENOMIC DNA]</scope>
    <source>
        <strain evidence="2">cv. Goldsmith</strain>
    </source>
</reference>
<dbReference type="EMBL" id="KZ305059">
    <property type="protein sequence ID" value="PIA33227.1"/>
    <property type="molecule type" value="Genomic_DNA"/>
</dbReference>
<proteinExistence type="predicted"/>
<name>A0A2G5CQV6_AQUCA</name>
<organism evidence="1 2">
    <name type="scientific">Aquilegia coerulea</name>
    <name type="common">Rocky mountain columbine</name>
    <dbReference type="NCBI Taxonomy" id="218851"/>
    <lineage>
        <taxon>Eukaryota</taxon>
        <taxon>Viridiplantae</taxon>
        <taxon>Streptophyta</taxon>
        <taxon>Embryophyta</taxon>
        <taxon>Tracheophyta</taxon>
        <taxon>Spermatophyta</taxon>
        <taxon>Magnoliopsida</taxon>
        <taxon>Ranunculales</taxon>
        <taxon>Ranunculaceae</taxon>
        <taxon>Thalictroideae</taxon>
        <taxon>Aquilegia</taxon>
    </lineage>
</organism>
<protein>
    <submittedName>
        <fullName evidence="1">Uncharacterized protein</fullName>
    </submittedName>
</protein>
<gene>
    <name evidence="1" type="ORF">AQUCO_04200168v1</name>
</gene>